<evidence type="ECO:0000313" key="10">
    <source>
        <dbReference type="Proteomes" id="UP001177744"/>
    </source>
</evidence>
<evidence type="ECO:0000256" key="1">
    <source>
        <dbReference type="ARBA" id="ARBA00022744"/>
    </source>
</evidence>
<dbReference type="InterPro" id="IPR018039">
    <property type="entry name" value="IF_conserved"/>
</dbReference>
<dbReference type="PROSITE" id="PS51842">
    <property type="entry name" value="IF_ROD_2"/>
    <property type="match status" value="1"/>
</dbReference>
<reference evidence="9" key="1">
    <citation type="submission" date="2023-06" db="EMBL/GenBank/DDBJ databases">
        <title>Reference genome for the Northern bat (Eptesicus nilssonii), a most northern bat species.</title>
        <authorList>
            <person name="Laine V.N."/>
            <person name="Pulliainen A.T."/>
            <person name="Lilley T.M."/>
        </authorList>
    </citation>
    <scope>NUCLEOTIDE SEQUENCE</scope>
    <source>
        <strain evidence="9">BLF_Eptnil</strain>
        <tissue evidence="9">Kidney</tissue>
    </source>
</reference>
<dbReference type="GO" id="GO:0005615">
    <property type="term" value="C:extracellular space"/>
    <property type="evidence" value="ECO:0007669"/>
    <property type="project" value="TreeGrafter"/>
</dbReference>
<feature type="compositionally biased region" description="Gly residues" evidence="7">
    <location>
        <begin position="641"/>
        <end position="669"/>
    </location>
</feature>
<evidence type="ECO:0000259" key="8">
    <source>
        <dbReference type="PROSITE" id="PS51842"/>
    </source>
</evidence>
<keyword evidence="2 5" id="KW-0403">Intermediate filament</keyword>
<dbReference type="Gene3D" id="1.20.5.1160">
    <property type="entry name" value="Vasodilator-stimulated phosphoprotein"/>
    <property type="match status" value="1"/>
</dbReference>
<protein>
    <recommendedName>
        <fullName evidence="8">IF rod domain-containing protein</fullName>
    </recommendedName>
</protein>
<dbReference type="GO" id="GO:0045109">
    <property type="term" value="P:intermediate filament organization"/>
    <property type="evidence" value="ECO:0007669"/>
    <property type="project" value="TreeGrafter"/>
</dbReference>
<dbReference type="PANTHER" id="PTHR45616">
    <property type="entry name" value="GATA-TYPE DOMAIN-CONTAINING PROTEIN"/>
    <property type="match status" value="1"/>
</dbReference>
<gene>
    <name evidence="9" type="ORF">QTO34_017527</name>
</gene>
<evidence type="ECO:0000256" key="3">
    <source>
        <dbReference type="ARBA" id="ARBA00023054"/>
    </source>
</evidence>
<dbReference type="Proteomes" id="UP001177744">
    <property type="component" value="Unassembled WGS sequence"/>
</dbReference>
<dbReference type="PANTHER" id="PTHR45616:SF24">
    <property type="entry name" value="KERATIN, TYPE II CYTOSKELETAL 1B"/>
    <property type="match status" value="1"/>
</dbReference>
<feature type="region of interest" description="Disordered" evidence="7">
    <location>
        <begin position="635"/>
        <end position="669"/>
    </location>
</feature>
<keyword evidence="10" id="KW-1185">Reference proteome</keyword>
<dbReference type="EMBL" id="JAULJE010000007">
    <property type="protein sequence ID" value="KAK1341125.1"/>
    <property type="molecule type" value="Genomic_DNA"/>
</dbReference>
<proteinExistence type="inferred from homology"/>
<dbReference type="SMART" id="SM01391">
    <property type="entry name" value="Filament"/>
    <property type="match status" value="1"/>
</dbReference>
<sequence length="693" mass="74918">MNVKLALGIELATYQNLLEDEECNTAMAQTLSSRHHWQRKLSILLAQSATPATPSPTPCASLWPNHGHSGVMATSVQTCLPIKTTCDLSKIPQLRLCPRPVVGKLRLASHMWLFGLLSVALSQNTMAWLKEQAGLQPWLFRRLWWWQVGRGLCVSGPREVWRWWRVWKPCKGFGSQSLYNLGGSKSISVNLVDRSSSSFRQGGGVGRGFGGARSFGGGGSGGGGLGSGAFGGFGGRGSGGGGFGGGAFGGGGFGGGGYGGGFGGSNFGLGGFGAACPLGASNSINQSLLQPLDLEVDPEIQRVKTQEREQIKVLNNKFASFIDKVRFLEQQNQVLQTKWELLQQLNTSTQPFSLEPALENYISELRRQVDFLSAEQMRQNSEVMSMQDVVEDYKNKYEEEINRRTNNENDFVILKKDVDAAYVNKVDLQSKVDLLLGEANFLKHIFEMELSQMQTFISDTNVIVSMDNNRSLDLDSIIQAVQIQYEMIAQKSKEEAEALYQTKYQELQITAGRHGDDLKNSRMEIADLNRTIQRLQAEISSLKKQNDQMRSVISDAEEKGDQALQDAGQKLQGMEEALQQSKEHMARLLRDYQALLGAKLSLDVEIATYRRLLECEESRMSGELQSHVSISVQSSQVSLSGSGGGGGRGSGGYSSGGGGGGSSSWGYSSRGGGSGGYGGGYGGGSRGASGGGN</sequence>
<keyword evidence="3 6" id="KW-0175">Coiled coil</keyword>
<comment type="caution">
    <text evidence="9">The sequence shown here is derived from an EMBL/GenBank/DDBJ whole genome shotgun (WGS) entry which is preliminary data.</text>
</comment>
<dbReference type="Gene3D" id="1.20.5.500">
    <property type="entry name" value="Single helix bin"/>
    <property type="match status" value="1"/>
</dbReference>
<evidence type="ECO:0000256" key="4">
    <source>
        <dbReference type="ARBA" id="ARBA00061646"/>
    </source>
</evidence>
<evidence type="ECO:0000256" key="7">
    <source>
        <dbReference type="SAM" id="MobiDB-lite"/>
    </source>
</evidence>
<name>A0AA40I184_CNENI</name>
<dbReference type="Pfam" id="PF00038">
    <property type="entry name" value="Filament"/>
    <property type="match status" value="1"/>
</dbReference>
<dbReference type="InterPro" id="IPR032444">
    <property type="entry name" value="Keratin_2_head"/>
</dbReference>
<feature type="coiled-coil region" evidence="6">
    <location>
        <begin position="518"/>
        <end position="591"/>
    </location>
</feature>
<dbReference type="PROSITE" id="PS00226">
    <property type="entry name" value="IF_ROD_1"/>
    <property type="match status" value="1"/>
</dbReference>
<dbReference type="InterPro" id="IPR003054">
    <property type="entry name" value="Keratin_II"/>
</dbReference>
<dbReference type="PRINTS" id="PR01276">
    <property type="entry name" value="TYPE2KERATIN"/>
</dbReference>
<evidence type="ECO:0000313" key="9">
    <source>
        <dbReference type="EMBL" id="KAK1341125.1"/>
    </source>
</evidence>
<organism evidence="9 10">
    <name type="scientific">Cnephaeus nilssonii</name>
    <name type="common">Northern bat</name>
    <name type="synonym">Eptesicus nilssonii</name>
    <dbReference type="NCBI Taxonomy" id="3371016"/>
    <lineage>
        <taxon>Eukaryota</taxon>
        <taxon>Metazoa</taxon>
        <taxon>Chordata</taxon>
        <taxon>Craniata</taxon>
        <taxon>Vertebrata</taxon>
        <taxon>Euteleostomi</taxon>
        <taxon>Mammalia</taxon>
        <taxon>Eutheria</taxon>
        <taxon>Laurasiatheria</taxon>
        <taxon>Chiroptera</taxon>
        <taxon>Yangochiroptera</taxon>
        <taxon>Vespertilionidae</taxon>
        <taxon>Cnephaeus</taxon>
    </lineage>
</organism>
<dbReference type="InterPro" id="IPR039008">
    <property type="entry name" value="IF_rod_dom"/>
</dbReference>
<dbReference type="Gene3D" id="1.20.5.170">
    <property type="match status" value="2"/>
</dbReference>
<dbReference type="GO" id="GO:0030280">
    <property type="term" value="F:structural constituent of skin epidermis"/>
    <property type="evidence" value="ECO:0007669"/>
    <property type="project" value="TreeGrafter"/>
</dbReference>
<dbReference type="Pfam" id="PF16208">
    <property type="entry name" value="Keratin_2_head"/>
    <property type="match status" value="1"/>
</dbReference>
<dbReference type="FunFam" id="1.20.5.1160:FF:000001">
    <property type="entry name" value="Keratin type II"/>
    <property type="match status" value="1"/>
</dbReference>
<keyword evidence="1" id="KW-0416">Keratin</keyword>
<dbReference type="AlphaFoldDB" id="A0AA40I184"/>
<accession>A0AA40I184</accession>
<evidence type="ECO:0000256" key="2">
    <source>
        <dbReference type="ARBA" id="ARBA00022754"/>
    </source>
</evidence>
<comment type="similarity">
    <text evidence="4 5">Belongs to the intermediate filament family.</text>
</comment>
<feature type="coiled-coil region" evidence="6">
    <location>
        <begin position="362"/>
        <end position="410"/>
    </location>
</feature>
<dbReference type="SUPFAM" id="SSF64593">
    <property type="entry name" value="Intermediate filament protein, coiled coil region"/>
    <property type="match status" value="2"/>
</dbReference>
<dbReference type="GO" id="GO:0045095">
    <property type="term" value="C:keratin filament"/>
    <property type="evidence" value="ECO:0007669"/>
    <property type="project" value="InterPro"/>
</dbReference>
<dbReference type="FunFam" id="1.20.5.500:FF:000001">
    <property type="entry name" value="Type II keratin 23"/>
    <property type="match status" value="1"/>
</dbReference>
<dbReference type="GO" id="GO:0031424">
    <property type="term" value="P:keratinization"/>
    <property type="evidence" value="ECO:0007669"/>
    <property type="project" value="TreeGrafter"/>
</dbReference>
<feature type="domain" description="IF rod" evidence="8">
    <location>
        <begin position="307"/>
        <end position="620"/>
    </location>
</feature>
<evidence type="ECO:0000256" key="5">
    <source>
        <dbReference type="RuleBase" id="RU000685"/>
    </source>
</evidence>
<evidence type="ECO:0000256" key="6">
    <source>
        <dbReference type="SAM" id="Coils"/>
    </source>
</evidence>
<dbReference type="FunFam" id="1.20.5.170:FF:000065">
    <property type="entry name" value="Keratin, type II cytoskeletal 80"/>
    <property type="match status" value="1"/>
</dbReference>